<organism evidence="2 3">
    <name type="scientific">Candidatus Falkowbacteria bacterium RIFOXYA2_FULL_47_9</name>
    <dbReference type="NCBI Taxonomy" id="1797995"/>
    <lineage>
        <taxon>Bacteria</taxon>
        <taxon>Candidatus Falkowiibacteriota</taxon>
    </lineage>
</organism>
<accession>A0A1F5SQJ4</accession>
<protein>
    <recommendedName>
        <fullName evidence="1">Methyltransferase domain-containing protein</fullName>
    </recommendedName>
</protein>
<dbReference type="InterPro" id="IPR041698">
    <property type="entry name" value="Methyltransf_25"/>
</dbReference>
<dbReference type="InterPro" id="IPR050508">
    <property type="entry name" value="Methyltransf_Superfamily"/>
</dbReference>
<dbReference type="PANTHER" id="PTHR42912">
    <property type="entry name" value="METHYLTRANSFERASE"/>
    <property type="match status" value="1"/>
</dbReference>
<sequence>MSQPQKLKQLVVAEFSSPAVVEKYAKEATQELWASEEILIDEYFKSGSSILDLGCGTGRTTLPLFNKGYKIIGVDLTPRFVAIAKIIAAEQGKTINYQEGDATNLHFNEASFNNVLFSFNGWTMIPSETERLNALQEIWRVLMPGGHFIFTTHKRIWHGYFWLWFKQGIRIYILKPLGFKIDEIEFGDVFFKRDSSAPYLTKQFIHIPNVNRVKMQLEQIGFLVVLMKLRNEIVDRDKKLPSRDCMFYVCQKPFV</sequence>
<dbReference type="Gene3D" id="3.40.50.150">
    <property type="entry name" value="Vaccinia Virus protein VP39"/>
    <property type="match status" value="1"/>
</dbReference>
<dbReference type="EMBL" id="MFGC01000004">
    <property type="protein sequence ID" value="OGF28919.1"/>
    <property type="molecule type" value="Genomic_DNA"/>
</dbReference>
<dbReference type="SUPFAM" id="SSF53335">
    <property type="entry name" value="S-adenosyl-L-methionine-dependent methyltransferases"/>
    <property type="match status" value="1"/>
</dbReference>
<evidence type="ECO:0000313" key="3">
    <source>
        <dbReference type="Proteomes" id="UP000178925"/>
    </source>
</evidence>
<comment type="caution">
    <text evidence="2">The sequence shown here is derived from an EMBL/GenBank/DDBJ whole genome shotgun (WGS) entry which is preliminary data.</text>
</comment>
<evidence type="ECO:0000259" key="1">
    <source>
        <dbReference type="Pfam" id="PF13649"/>
    </source>
</evidence>
<reference evidence="2 3" key="1">
    <citation type="journal article" date="2016" name="Nat. Commun.">
        <title>Thousands of microbial genomes shed light on interconnected biogeochemical processes in an aquifer system.</title>
        <authorList>
            <person name="Anantharaman K."/>
            <person name="Brown C.T."/>
            <person name="Hug L.A."/>
            <person name="Sharon I."/>
            <person name="Castelle C.J."/>
            <person name="Probst A.J."/>
            <person name="Thomas B.C."/>
            <person name="Singh A."/>
            <person name="Wilkins M.J."/>
            <person name="Karaoz U."/>
            <person name="Brodie E.L."/>
            <person name="Williams K.H."/>
            <person name="Hubbard S.S."/>
            <person name="Banfield J.F."/>
        </authorList>
    </citation>
    <scope>NUCLEOTIDE SEQUENCE [LARGE SCALE GENOMIC DNA]</scope>
</reference>
<dbReference type="Pfam" id="PF13649">
    <property type="entry name" value="Methyltransf_25"/>
    <property type="match status" value="1"/>
</dbReference>
<feature type="domain" description="Methyltransferase" evidence="1">
    <location>
        <begin position="50"/>
        <end position="146"/>
    </location>
</feature>
<proteinExistence type="predicted"/>
<dbReference type="Proteomes" id="UP000178925">
    <property type="component" value="Unassembled WGS sequence"/>
</dbReference>
<dbReference type="PANTHER" id="PTHR42912:SF80">
    <property type="entry name" value="METHYLTRANSFERASE DOMAIN-CONTAINING PROTEIN"/>
    <property type="match status" value="1"/>
</dbReference>
<dbReference type="GO" id="GO:0008168">
    <property type="term" value="F:methyltransferase activity"/>
    <property type="evidence" value="ECO:0007669"/>
    <property type="project" value="TreeGrafter"/>
</dbReference>
<dbReference type="AlphaFoldDB" id="A0A1F5SQJ4"/>
<dbReference type="InterPro" id="IPR029063">
    <property type="entry name" value="SAM-dependent_MTases_sf"/>
</dbReference>
<evidence type="ECO:0000313" key="2">
    <source>
        <dbReference type="EMBL" id="OGF28919.1"/>
    </source>
</evidence>
<gene>
    <name evidence="2" type="ORF">A2242_00895</name>
</gene>
<dbReference type="STRING" id="1797995.A2242_00895"/>
<name>A0A1F5SQJ4_9BACT</name>
<dbReference type="CDD" id="cd02440">
    <property type="entry name" value="AdoMet_MTases"/>
    <property type="match status" value="1"/>
</dbReference>